<reference evidence="2 3" key="1">
    <citation type="journal article" date="2016" name="Nat. Commun.">
        <title>Thousands of microbial genomes shed light on interconnected biogeochemical processes in an aquifer system.</title>
        <authorList>
            <person name="Anantharaman K."/>
            <person name="Brown C.T."/>
            <person name="Hug L.A."/>
            <person name="Sharon I."/>
            <person name="Castelle C.J."/>
            <person name="Probst A.J."/>
            <person name="Thomas B.C."/>
            <person name="Singh A."/>
            <person name="Wilkins M.J."/>
            <person name="Karaoz U."/>
            <person name="Brodie E.L."/>
            <person name="Williams K.H."/>
            <person name="Hubbard S.S."/>
            <person name="Banfield J.F."/>
        </authorList>
    </citation>
    <scope>NUCLEOTIDE SEQUENCE [LARGE SCALE GENOMIC DNA]</scope>
</reference>
<comment type="similarity">
    <text evidence="1">Belongs to the 5'(3')-deoxyribonucleotidase family.</text>
</comment>
<sequence length="228" mass="25668">MANPEFQPSKEYLSWLMEKVSVDHDNSVSNTKGIVAQEFNAEFGTHHKSVEISRWHSVADWAQELGFSRQEALAINNRFWYDPKIINQAEPNPGAIEFLEKANKKGGLIINSSRSYDQLDGTVIWYRQHAPIIRPEQVIVGLPDIVVPGDIVAQAASKAWIVKLFGSRSHVEDVPFHAKFMLDNTDAFVFLLSDDASLDEAYRGRLMRFGGINRQSPDLTLLAKLISS</sequence>
<dbReference type="EMBL" id="MGGZ01000018">
    <property type="protein sequence ID" value="OGM57114.1"/>
    <property type="molecule type" value="Genomic_DNA"/>
</dbReference>
<name>A0A1F8AZC3_9BACT</name>
<protein>
    <submittedName>
        <fullName evidence="2">Uncharacterized protein</fullName>
    </submittedName>
</protein>
<dbReference type="STRING" id="1802513.A3E46_00395"/>
<dbReference type="Gene3D" id="3.40.50.1000">
    <property type="entry name" value="HAD superfamily/HAD-like"/>
    <property type="match status" value="1"/>
</dbReference>
<dbReference type="GO" id="GO:0009264">
    <property type="term" value="P:deoxyribonucleotide catabolic process"/>
    <property type="evidence" value="ECO:0007669"/>
    <property type="project" value="InterPro"/>
</dbReference>
<dbReference type="InterPro" id="IPR010708">
    <property type="entry name" value="5'(3')-deoxyribonucleotidase"/>
</dbReference>
<dbReference type="Pfam" id="PF06941">
    <property type="entry name" value="NT5C"/>
    <property type="match status" value="1"/>
</dbReference>
<comment type="caution">
    <text evidence="2">The sequence shown here is derived from an EMBL/GenBank/DDBJ whole genome shotgun (WGS) entry which is preliminary data.</text>
</comment>
<evidence type="ECO:0000256" key="1">
    <source>
        <dbReference type="ARBA" id="ARBA00009589"/>
    </source>
</evidence>
<accession>A0A1F8AZC3</accession>
<dbReference type="AlphaFoldDB" id="A0A1F8AZC3"/>
<evidence type="ECO:0000313" key="3">
    <source>
        <dbReference type="Proteomes" id="UP000178313"/>
    </source>
</evidence>
<evidence type="ECO:0000313" key="2">
    <source>
        <dbReference type="EMBL" id="OGM57114.1"/>
    </source>
</evidence>
<dbReference type="GO" id="GO:0008253">
    <property type="term" value="F:5'-nucleotidase activity"/>
    <property type="evidence" value="ECO:0007669"/>
    <property type="project" value="InterPro"/>
</dbReference>
<organism evidence="2 3">
    <name type="scientific">Candidatus Woesebacteria bacterium RIFCSPHIGHO2_12_FULL_46_16</name>
    <dbReference type="NCBI Taxonomy" id="1802513"/>
    <lineage>
        <taxon>Bacteria</taxon>
        <taxon>Candidatus Woeseibacteriota</taxon>
    </lineage>
</organism>
<proteinExistence type="inferred from homology"/>
<dbReference type="InterPro" id="IPR023214">
    <property type="entry name" value="HAD_sf"/>
</dbReference>
<dbReference type="Proteomes" id="UP000178313">
    <property type="component" value="Unassembled WGS sequence"/>
</dbReference>
<gene>
    <name evidence="2" type="ORF">A3E46_00395</name>
</gene>